<dbReference type="PROSITE" id="PS50835">
    <property type="entry name" value="IG_LIKE"/>
    <property type="match status" value="1"/>
</dbReference>
<dbReference type="AlphaFoldDB" id="A0A4W3ILS6"/>
<dbReference type="GO" id="GO:0002250">
    <property type="term" value="P:adaptive immune response"/>
    <property type="evidence" value="ECO:0007669"/>
    <property type="project" value="UniProtKB-KW"/>
</dbReference>
<dbReference type="STRING" id="7868.ENSCMIP00000030052"/>
<sequence>RVWVWLTPRSCLSGLTHGDSVREKVASVTEKEGGSVTMECHYSTSLIDHYLQWYREQKETPPRYVIEKHSGGATYKADFAEKRFAVELQTLTKSSSLTITQLELSDSAVYYCALKPHSAENQSETRTQTGRV</sequence>
<accession>A0A4W3ILS6</accession>
<dbReference type="Pfam" id="PF07686">
    <property type="entry name" value="V-set"/>
    <property type="match status" value="1"/>
</dbReference>
<dbReference type="InterPro" id="IPR013106">
    <property type="entry name" value="Ig_V-set"/>
</dbReference>
<reference evidence="8" key="1">
    <citation type="journal article" date="2006" name="Science">
        <title>Ancient noncoding elements conserved in the human genome.</title>
        <authorList>
            <person name="Venkatesh B."/>
            <person name="Kirkness E.F."/>
            <person name="Loh Y.H."/>
            <person name="Halpern A.L."/>
            <person name="Lee A.P."/>
            <person name="Johnson J."/>
            <person name="Dandona N."/>
            <person name="Viswanathan L.D."/>
            <person name="Tay A."/>
            <person name="Venter J.C."/>
            <person name="Strausberg R.L."/>
            <person name="Brenner S."/>
        </authorList>
    </citation>
    <scope>NUCLEOTIDE SEQUENCE [LARGE SCALE GENOMIC DNA]</scope>
</reference>
<evidence type="ECO:0000259" key="6">
    <source>
        <dbReference type="PROSITE" id="PS50835"/>
    </source>
</evidence>
<keyword evidence="5" id="KW-0391">Immunity</keyword>
<evidence type="ECO:0000313" key="8">
    <source>
        <dbReference type="Proteomes" id="UP000314986"/>
    </source>
</evidence>
<dbReference type="GeneTree" id="ENSGT01030000234557"/>
<dbReference type="PANTHER" id="PTHR19367:SF18">
    <property type="entry name" value="T CELL RECEPTOR ALPHA VARIABLE 16"/>
    <property type="match status" value="1"/>
</dbReference>
<dbReference type="InterPro" id="IPR013783">
    <property type="entry name" value="Ig-like_fold"/>
</dbReference>
<dbReference type="InParanoid" id="A0A4W3ILS6"/>
<evidence type="ECO:0000256" key="3">
    <source>
        <dbReference type="ARBA" id="ARBA00023170"/>
    </source>
</evidence>
<dbReference type="Gene3D" id="2.60.40.10">
    <property type="entry name" value="Immunoglobulins"/>
    <property type="match status" value="1"/>
</dbReference>
<protein>
    <recommendedName>
        <fullName evidence="6">Ig-like domain-containing protein</fullName>
    </recommendedName>
</protein>
<dbReference type="SUPFAM" id="SSF48726">
    <property type="entry name" value="Immunoglobulin"/>
    <property type="match status" value="1"/>
</dbReference>
<keyword evidence="2" id="KW-1064">Adaptive immunity</keyword>
<feature type="domain" description="Ig-like" evidence="6">
    <location>
        <begin position="8"/>
        <end position="129"/>
    </location>
</feature>
<proteinExistence type="predicted"/>
<dbReference type="GO" id="GO:0042101">
    <property type="term" value="C:T cell receptor complex"/>
    <property type="evidence" value="ECO:0007669"/>
    <property type="project" value="UniProtKB-KW"/>
</dbReference>
<evidence type="ECO:0000256" key="2">
    <source>
        <dbReference type="ARBA" id="ARBA00023130"/>
    </source>
</evidence>
<keyword evidence="1" id="KW-0732">Signal</keyword>
<reference evidence="7" key="4">
    <citation type="submission" date="2025-08" db="UniProtKB">
        <authorList>
            <consortium name="Ensembl"/>
        </authorList>
    </citation>
    <scope>IDENTIFICATION</scope>
</reference>
<dbReference type="Proteomes" id="UP000314986">
    <property type="component" value="Unassembled WGS sequence"/>
</dbReference>
<name>A0A4W3ILS6_CALMI</name>
<evidence type="ECO:0000256" key="1">
    <source>
        <dbReference type="ARBA" id="ARBA00022729"/>
    </source>
</evidence>
<evidence type="ECO:0000313" key="7">
    <source>
        <dbReference type="Ensembl" id="ENSCMIP00000030052.1"/>
    </source>
</evidence>
<organism evidence="7 8">
    <name type="scientific">Callorhinchus milii</name>
    <name type="common">Ghost shark</name>
    <dbReference type="NCBI Taxonomy" id="7868"/>
    <lineage>
        <taxon>Eukaryota</taxon>
        <taxon>Metazoa</taxon>
        <taxon>Chordata</taxon>
        <taxon>Craniata</taxon>
        <taxon>Vertebrata</taxon>
        <taxon>Chondrichthyes</taxon>
        <taxon>Holocephali</taxon>
        <taxon>Chimaeriformes</taxon>
        <taxon>Callorhinchidae</taxon>
        <taxon>Callorhinchus</taxon>
    </lineage>
</organism>
<reference evidence="7" key="5">
    <citation type="submission" date="2025-09" db="UniProtKB">
        <authorList>
            <consortium name="Ensembl"/>
        </authorList>
    </citation>
    <scope>IDENTIFICATION</scope>
</reference>
<keyword evidence="5" id="KW-1279">T cell receptor</keyword>
<reference evidence="8" key="3">
    <citation type="journal article" date="2014" name="Nature">
        <title>Elephant shark genome provides unique insights into gnathostome evolution.</title>
        <authorList>
            <consortium name="International Elephant Shark Genome Sequencing Consortium"/>
            <person name="Venkatesh B."/>
            <person name="Lee A.P."/>
            <person name="Ravi V."/>
            <person name="Maurya A.K."/>
            <person name="Lian M.M."/>
            <person name="Swann J.B."/>
            <person name="Ohta Y."/>
            <person name="Flajnik M.F."/>
            <person name="Sutoh Y."/>
            <person name="Kasahara M."/>
            <person name="Hoon S."/>
            <person name="Gangu V."/>
            <person name="Roy S.W."/>
            <person name="Irimia M."/>
            <person name="Korzh V."/>
            <person name="Kondrychyn I."/>
            <person name="Lim Z.W."/>
            <person name="Tay B.H."/>
            <person name="Tohari S."/>
            <person name="Kong K.W."/>
            <person name="Ho S."/>
            <person name="Lorente-Galdos B."/>
            <person name="Quilez J."/>
            <person name="Marques-Bonet T."/>
            <person name="Raney B.J."/>
            <person name="Ingham P.W."/>
            <person name="Tay A."/>
            <person name="Hillier L.W."/>
            <person name="Minx P."/>
            <person name="Boehm T."/>
            <person name="Wilson R.K."/>
            <person name="Brenner S."/>
            <person name="Warren W.C."/>
        </authorList>
    </citation>
    <scope>NUCLEOTIDE SEQUENCE [LARGE SCALE GENOMIC DNA]</scope>
</reference>
<evidence type="ECO:0000256" key="5">
    <source>
        <dbReference type="ARBA" id="ARBA00043266"/>
    </source>
</evidence>
<keyword evidence="4" id="KW-0393">Immunoglobulin domain</keyword>
<dbReference type="InterPro" id="IPR007110">
    <property type="entry name" value="Ig-like_dom"/>
</dbReference>
<reference evidence="8" key="2">
    <citation type="journal article" date="2007" name="PLoS Biol.">
        <title>Survey sequencing and comparative analysis of the elephant shark (Callorhinchus milii) genome.</title>
        <authorList>
            <person name="Venkatesh B."/>
            <person name="Kirkness E.F."/>
            <person name="Loh Y.H."/>
            <person name="Halpern A.L."/>
            <person name="Lee A.P."/>
            <person name="Johnson J."/>
            <person name="Dandona N."/>
            <person name="Viswanathan L.D."/>
            <person name="Tay A."/>
            <person name="Venter J.C."/>
            <person name="Strausberg R.L."/>
            <person name="Brenner S."/>
        </authorList>
    </citation>
    <scope>NUCLEOTIDE SEQUENCE [LARGE SCALE GENOMIC DNA]</scope>
</reference>
<dbReference type="InterPro" id="IPR051287">
    <property type="entry name" value="TCR_variable_region"/>
</dbReference>
<dbReference type="PANTHER" id="PTHR19367">
    <property type="entry name" value="T-CELL RECEPTOR ALPHA CHAIN V REGION"/>
    <property type="match status" value="1"/>
</dbReference>
<evidence type="ECO:0000256" key="4">
    <source>
        <dbReference type="ARBA" id="ARBA00023319"/>
    </source>
</evidence>
<dbReference type="SMART" id="SM00409">
    <property type="entry name" value="IG"/>
    <property type="match status" value="1"/>
</dbReference>
<keyword evidence="3" id="KW-0675">Receptor</keyword>
<dbReference type="SMART" id="SM00406">
    <property type="entry name" value="IGv"/>
    <property type="match status" value="1"/>
</dbReference>
<keyword evidence="8" id="KW-1185">Reference proteome</keyword>
<dbReference type="InterPro" id="IPR003599">
    <property type="entry name" value="Ig_sub"/>
</dbReference>
<dbReference type="InterPro" id="IPR036179">
    <property type="entry name" value="Ig-like_dom_sf"/>
</dbReference>
<dbReference type="Ensembl" id="ENSCMIT00000030518.1">
    <property type="protein sequence ID" value="ENSCMIP00000030052.1"/>
    <property type="gene ID" value="ENSCMIG00000012962.1"/>
</dbReference>